<name>A0A8S5P2X0_9CAUD</name>
<accession>A0A8S5P2X0</accession>
<proteinExistence type="predicted"/>
<organism evidence="1">
    <name type="scientific">Siphoviridae sp. ctQtc11</name>
    <dbReference type="NCBI Taxonomy" id="2825497"/>
    <lineage>
        <taxon>Viruses</taxon>
        <taxon>Duplodnaviria</taxon>
        <taxon>Heunggongvirae</taxon>
        <taxon>Uroviricota</taxon>
        <taxon>Caudoviricetes</taxon>
    </lineage>
</organism>
<evidence type="ECO:0000313" key="1">
    <source>
        <dbReference type="EMBL" id="DAE01431.1"/>
    </source>
</evidence>
<sequence length="133" mass="15053">MSSIEFKLKDDDLKKIEQSIMEYGDDAESIINDFLRDYSSNMVVDAIVVMIPQSGRMWKGKGKPARSGNPFKTDFINLGFTIKSKKTYNYLYFPDQAAGTSQGKSPLLFMEKGMDNVYDSIVNGILNKLTKEE</sequence>
<reference evidence="1" key="1">
    <citation type="journal article" date="2021" name="Proc. Natl. Acad. Sci. U.S.A.">
        <title>A Catalog of Tens of Thousands of Viruses from Human Metagenomes Reveals Hidden Associations with Chronic Diseases.</title>
        <authorList>
            <person name="Tisza M.J."/>
            <person name="Buck C.B."/>
        </authorList>
    </citation>
    <scope>NUCLEOTIDE SEQUENCE</scope>
    <source>
        <strain evidence="1">CtQtc11</strain>
    </source>
</reference>
<protein>
    <submittedName>
        <fullName evidence="1">Type I neck protein</fullName>
    </submittedName>
</protein>
<dbReference type="EMBL" id="BK015325">
    <property type="protein sequence ID" value="DAE01431.1"/>
    <property type="molecule type" value="Genomic_DNA"/>
</dbReference>